<dbReference type="PANTHER" id="PTHR11932">
    <property type="entry name" value="CULLIN"/>
    <property type="match status" value="1"/>
</dbReference>
<dbReference type="Pfam" id="PF00888">
    <property type="entry name" value="Cullin"/>
    <property type="match status" value="1"/>
</dbReference>
<sequence length="271" mass="31675">MNGRQIVKLEEGWAIIQIGITKMINILEGVPESPMDGEYSRLHTTIYNMCSQKPPHHYAKEVYERYKGVFDDYLTSKVLPAIQEKQHDDVSLLQEFVKRWANHKVMVTKLCLYFNYLDRYYIARRGIPTLKNVGIGCFREVVGAELKVRVKDAVISLINRERDGEEIDQTMLKSVLEIFVDLGNENETKNMEYYVNDFETTFLNDTLDYYTRKASNWTQDEYARKVVECLEKEKDRVSHYLHSSTEEKLLKVVQDVLIAPQTIACLKRNTV</sequence>
<dbReference type="AlphaFoldDB" id="A0AA41RKU4"/>
<gene>
    <name evidence="3" type="ORF">MKW94_002345</name>
</gene>
<dbReference type="FunFam" id="1.20.1310.10:FF:000001">
    <property type="entry name" value="Cullin 3"/>
    <property type="match status" value="1"/>
</dbReference>
<protein>
    <recommendedName>
        <fullName evidence="2">Cullin N-terminal domain-containing protein</fullName>
    </recommendedName>
</protein>
<feature type="domain" description="Cullin N-terminal" evidence="2">
    <location>
        <begin position="32"/>
        <end position="266"/>
    </location>
</feature>
<accession>A0AA41RKU4</accession>
<comment type="similarity">
    <text evidence="1">Belongs to the cullin family.</text>
</comment>
<dbReference type="GO" id="GO:0031625">
    <property type="term" value="F:ubiquitin protein ligase binding"/>
    <property type="evidence" value="ECO:0007669"/>
    <property type="project" value="InterPro"/>
</dbReference>
<name>A0AA41RKU4_PAPNU</name>
<comment type="caution">
    <text evidence="3">The sequence shown here is derived from an EMBL/GenBank/DDBJ whole genome shotgun (WGS) entry which is preliminary data.</text>
</comment>
<keyword evidence="4" id="KW-1185">Reference proteome</keyword>
<dbReference type="GO" id="GO:0006511">
    <property type="term" value="P:ubiquitin-dependent protein catabolic process"/>
    <property type="evidence" value="ECO:0007669"/>
    <property type="project" value="InterPro"/>
</dbReference>
<dbReference type="Proteomes" id="UP001177140">
    <property type="component" value="Unassembled WGS sequence"/>
</dbReference>
<organism evidence="3 4">
    <name type="scientific">Papaver nudicaule</name>
    <name type="common">Iceland poppy</name>
    <dbReference type="NCBI Taxonomy" id="74823"/>
    <lineage>
        <taxon>Eukaryota</taxon>
        <taxon>Viridiplantae</taxon>
        <taxon>Streptophyta</taxon>
        <taxon>Embryophyta</taxon>
        <taxon>Tracheophyta</taxon>
        <taxon>Spermatophyta</taxon>
        <taxon>Magnoliopsida</taxon>
        <taxon>Ranunculales</taxon>
        <taxon>Papaveraceae</taxon>
        <taxon>Papaveroideae</taxon>
        <taxon>Papaver</taxon>
    </lineage>
</organism>
<evidence type="ECO:0000256" key="1">
    <source>
        <dbReference type="ARBA" id="ARBA00006019"/>
    </source>
</evidence>
<dbReference type="InterPro" id="IPR045093">
    <property type="entry name" value="Cullin"/>
</dbReference>
<dbReference type="SUPFAM" id="SSF74788">
    <property type="entry name" value="Cullin repeat-like"/>
    <property type="match status" value="1"/>
</dbReference>
<dbReference type="InterPro" id="IPR001373">
    <property type="entry name" value="Cullin_N"/>
</dbReference>
<evidence type="ECO:0000259" key="2">
    <source>
        <dbReference type="Pfam" id="PF00888"/>
    </source>
</evidence>
<dbReference type="InterPro" id="IPR016159">
    <property type="entry name" value="Cullin_repeat-like_dom_sf"/>
</dbReference>
<evidence type="ECO:0000313" key="4">
    <source>
        <dbReference type="Proteomes" id="UP001177140"/>
    </source>
</evidence>
<dbReference type="Gene3D" id="1.20.1310.10">
    <property type="entry name" value="Cullin Repeats"/>
    <property type="match status" value="2"/>
</dbReference>
<proteinExistence type="inferred from homology"/>
<reference evidence="3" key="1">
    <citation type="submission" date="2022-03" db="EMBL/GenBank/DDBJ databases">
        <title>A functionally conserved STORR gene fusion in Papaver species that diverged 16.8 million years ago.</title>
        <authorList>
            <person name="Catania T."/>
        </authorList>
    </citation>
    <scope>NUCLEOTIDE SEQUENCE</scope>
    <source>
        <strain evidence="3">S-191538</strain>
    </source>
</reference>
<dbReference type="EMBL" id="JAJJMA010007621">
    <property type="protein sequence ID" value="MCL7022059.1"/>
    <property type="molecule type" value="Genomic_DNA"/>
</dbReference>
<evidence type="ECO:0000313" key="3">
    <source>
        <dbReference type="EMBL" id="MCL7022059.1"/>
    </source>
</evidence>